<keyword evidence="2" id="KW-1185">Reference proteome</keyword>
<dbReference type="Proteomes" id="UP000218334">
    <property type="component" value="Unassembled WGS sequence"/>
</dbReference>
<gene>
    <name evidence="1" type="ORF">ARMSODRAFT_980957</name>
</gene>
<organism evidence="1 2">
    <name type="scientific">Armillaria solidipes</name>
    <dbReference type="NCBI Taxonomy" id="1076256"/>
    <lineage>
        <taxon>Eukaryota</taxon>
        <taxon>Fungi</taxon>
        <taxon>Dikarya</taxon>
        <taxon>Basidiomycota</taxon>
        <taxon>Agaricomycotina</taxon>
        <taxon>Agaricomycetes</taxon>
        <taxon>Agaricomycetidae</taxon>
        <taxon>Agaricales</taxon>
        <taxon>Marasmiineae</taxon>
        <taxon>Physalacriaceae</taxon>
        <taxon>Armillaria</taxon>
    </lineage>
</organism>
<evidence type="ECO:0000313" key="1">
    <source>
        <dbReference type="EMBL" id="PBK62181.1"/>
    </source>
</evidence>
<dbReference type="AlphaFoldDB" id="A0A2H3ATW8"/>
<protein>
    <recommendedName>
        <fullName evidence="3">F-box domain-containing protein</fullName>
    </recommendedName>
</protein>
<evidence type="ECO:0008006" key="3">
    <source>
        <dbReference type="Google" id="ProtNLM"/>
    </source>
</evidence>
<accession>A0A2H3ATW8</accession>
<dbReference type="EMBL" id="KZ293469">
    <property type="protein sequence ID" value="PBK62181.1"/>
    <property type="molecule type" value="Genomic_DNA"/>
</dbReference>
<proteinExistence type="predicted"/>
<dbReference type="SUPFAM" id="SSF52047">
    <property type="entry name" value="RNI-like"/>
    <property type="match status" value="1"/>
</dbReference>
<name>A0A2H3ATW8_9AGAR</name>
<reference evidence="2" key="1">
    <citation type="journal article" date="2017" name="Nat. Ecol. Evol.">
        <title>Genome expansion and lineage-specific genetic innovations in the forest pathogenic fungi Armillaria.</title>
        <authorList>
            <person name="Sipos G."/>
            <person name="Prasanna A.N."/>
            <person name="Walter M.C."/>
            <person name="O'Connor E."/>
            <person name="Balint B."/>
            <person name="Krizsan K."/>
            <person name="Kiss B."/>
            <person name="Hess J."/>
            <person name="Varga T."/>
            <person name="Slot J."/>
            <person name="Riley R."/>
            <person name="Boka B."/>
            <person name="Rigling D."/>
            <person name="Barry K."/>
            <person name="Lee J."/>
            <person name="Mihaltcheva S."/>
            <person name="LaButti K."/>
            <person name="Lipzen A."/>
            <person name="Waldron R."/>
            <person name="Moloney N.M."/>
            <person name="Sperisen C."/>
            <person name="Kredics L."/>
            <person name="Vagvoelgyi C."/>
            <person name="Patrignani A."/>
            <person name="Fitzpatrick D."/>
            <person name="Nagy I."/>
            <person name="Doyle S."/>
            <person name="Anderson J.B."/>
            <person name="Grigoriev I.V."/>
            <person name="Gueldener U."/>
            <person name="Muensterkoetter M."/>
            <person name="Nagy L.G."/>
        </authorList>
    </citation>
    <scope>NUCLEOTIDE SEQUENCE [LARGE SCALE GENOMIC DNA]</scope>
    <source>
        <strain evidence="2">28-4</strain>
    </source>
</reference>
<sequence>MPMYSPYALISSNYGLTNTCEGLYRHLRSASSFYDVLGPDFDCITIHRLGPVGAQTDPFLLTLLTALSNHPSITNISLSGLSWSDFESRNLWHSTIRAFPHTTSLELEEVSLGADEFCSLMRAFPKLTDLIMDEVKLSSVFPVRPSAGAFDARTIRDYQNGPELLSLSVTVGEGTNTLDLFTQIHSPVSLRHLESLVIDGIGGEDVVHQIAALLDIAKPSDLTINCVDFDLARPPLLNLSSVKSLEVVIPLVGEHDFKHTNDCLKWWELIFRRLPEVNNLTDVSIKVDIASKTLDVLPTGGNAFSWLLLDEVLSNTLKFRLKKFSAVTRPLDMSDSSFNLKARTDNQEDFDSDLELFLNASSSPRNRISRVWKRYEFINIWAWHQRDNKLLNMRLSHHNFERSGEPFEQLSSPVLIFQQEMAIEDKNVFWENYKWGN</sequence>
<evidence type="ECO:0000313" key="2">
    <source>
        <dbReference type="Proteomes" id="UP000218334"/>
    </source>
</evidence>